<feature type="domain" description="DUF4174" evidence="2">
    <location>
        <begin position="22"/>
        <end position="136"/>
    </location>
</feature>
<gene>
    <name evidence="3" type="ORF">FJ651_13510</name>
</gene>
<dbReference type="Proteomes" id="UP000317332">
    <property type="component" value="Unassembled WGS sequence"/>
</dbReference>
<dbReference type="InterPro" id="IPR025232">
    <property type="entry name" value="DUF4174"/>
</dbReference>
<reference evidence="3 4" key="1">
    <citation type="submission" date="2019-06" db="EMBL/GenBank/DDBJ databases">
        <title>Flavobacteriaceae Paucihalobacterium erythroidium CWB-1, complete genome.</title>
        <authorList>
            <person name="Wu S."/>
        </authorList>
    </citation>
    <scope>NUCLEOTIDE SEQUENCE [LARGE SCALE GENOMIC DNA]</scope>
    <source>
        <strain evidence="3 4">CWB-1</strain>
    </source>
</reference>
<accession>A0A506PEK8</accession>
<dbReference type="EMBL" id="VHIQ01000007">
    <property type="protein sequence ID" value="TPV31835.1"/>
    <property type="molecule type" value="Genomic_DNA"/>
</dbReference>
<evidence type="ECO:0000313" key="4">
    <source>
        <dbReference type="Proteomes" id="UP000317332"/>
    </source>
</evidence>
<keyword evidence="1" id="KW-0732">Signal</keyword>
<evidence type="ECO:0000256" key="1">
    <source>
        <dbReference type="ARBA" id="ARBA00022729"/>
    </source>
</evidence>
<protein>
    <submittedName>
        <fullName evidence="3">DUF4174 domain-containing protein</fullName>
    </submittedName>
</protein>
<proteinExistence type="predicted"/>
<keyword evidence="4" id="KW-1185">Reference proteome</keyword>
<sequence>MKQIIVIALLTITNMTMSAQNFESHQWKHRLVLVISSDGDSEIFQKQLEELSTDRKGLKSRKLIIYKILPENRQIPNKDNTWVYNSELCASYTKSGEPFKVILIGLDGGIKLEQNAVLTTEELFSKIDAMPMRQSELKNNN</sequence>
<dbReference type="AlphaFoldDB" id="A0A506PEK8"/>
<dbReference type="RefSeq" id="WP_140991074.1">
    <property type="nucleotide sequence ID" value="NZ_VHIQ01000007.1"/>
</dbReference>
<comment type="caution">
    <text evidence="3">The sequence shown here is derived from an EMBL/GenBank/DDBJ whole genome shotgun (WGS) entry which is preliminary data.</text>
</comment>
<dbReference type="Pfam" id="PF13778">
    <property type="entry name" value="DUF4174"/>
    <property type="match status" value="1"/>
</dbReference>
<evidence type="ECO:0000313" key="3">
    <source>
        <dbReference type="EMBL" id="TPV31835.1"/>
    </source>
</evidence>
<evidence type="ECO:0000259" key="2">
    <source>
        <dbReference type="Pfam" id="PF13778"/>
    </source>
</evidence>
<organism evidence="3 4">
    <name type="scientific">Paucihalobacter ruber</name>
    <dbReference type="NCBI Taxonomy" id="2567861"/>
    <lineage>
        <taxon>Bacteria</taxon>
        <taxon>Pseudomonadati</taxon>
        <taxon>Bacteroidota</taxon>
        <taxon>Flavobacteriia</taxon>
        <taxon>Flavobacteriales</taxon>
        <taxon>Flavobacteriaceae</taxon>
        <taxon>Paucihalobacter</taxon>
    </lineage>
</organism>
<name>A0A506PEK8_9FLAO</name>
<dbReference type="OrthoDB" id="7362103at2"/>